<comment type="similarity">
    <text evidence="2 10">Belongs to the quiescin-sulfhydryl oxidase (QSOX) family.</text>
</comment>
<comment type="cofactor">
    <cofactor evidence="1 10">
        <name>FAD</name>
        <dbReference type="ChEBI" id="CHEBI:57692"/>
    </cofactor>
</comment>
<dbReference type="InterPro" id="IPR040986">
    <property type="entry name" value="QSOX_FAD-bd_dom"/>
</dbReference>
<dbReference type="InterPro" id="IPR041269">
    <property type="entry name" value="QSOX_Trx1"/>
</dbReference>
<evidence type="ECO:0000313" key="13">
    <source>
        <dbReference type="Proteomes" id="UP000515135"/>
    </source>
</evidence>
<dbReference type="PANTHER" id="PTHR22897:SF8">
    <property type="entry name" value="SULFHYDRYL OXIDASE"/>
    <property type="match status" value="1"/>
</dbReference>
<accession>A0A6P4YCM9</accession>
<evidence type="ECO:0000256" key="6">
    <source>
        <dbReference type="ARBA" id="ARBA00023002"/>
    </source>
</evidence>
<dbReference type="Pfam" id="PF18108">
    <property type="entry name" value="QSOX_Trx1"/>
    <property type="match status" value="1"/>
</dbReference>
<dbReference type="InterPro" id="IPR036249">
    <property type="entry name" value="Thioredoxin-like_sf"/>
</dbReference>
<evidence type="ECO:0000256" key="5">
    <source>
        <dbReference type="ARBA" id="ARBA00022827"/>
    </source>
</evidence>
<feature type="transmembrane region" description="Helical" evidence="10">
    <location>
        <begin position="7"/>
        <end position="26"/>
    </location>
</feature>
<dbReference type="Proteomes" id="UP000515135">
    <property type="component" value="Unplaced"/>
</dbReference>
<evidence type="ECO:0000259" key="11">
    <source>
        <dbReference type="PROSITE" id="PS51324"/>
    </source>
</evidence>
<evidence type="ECO:0000256" key="8">
    <source>
        <dbReference type="ARBA" id="ARBA00023180"/>
    </source>
</evidence>
<comment type="caution">
    <text evidence="10">Lacks conserved residue(s) required for the propagation of feature annotation.</text>
</comment>
<dbReference type="CDD" id="cd02992">
    <property type="entry name" value="PDI_a_QSOX"/>
    <property type="match status" value="1"/>
</dbReference>
<dbReference type="InterPro" id="IPR013766">
    <property type="entry name" value="Thioredoxin_domain"/>
</dbReference>
<dbReference type="Pfam" id="PF00085">
    <property type="entry name" value="Thioredoxin"/>
    <property type="match status" value="1"/>
</dbReference>
<evidence type="ECO:0000256" key="2">
    <source>
        <dbReference type="ARBA" id="ARBA00006041"/>
    </source>
</evidence>
<dbReference type="InterPro" id="IPR036774">
    <property type="entry name" value="ERV/ALR_sulphydryl_oxid_sf"/>
</dbReference>
<evidence type="ECO:0000256" key="3">
    <source>
        <dbReference type="ARBA" id="ARBA00022630"/>
    </source>
</evidence>
<dbReference type="SUPFAM" id="SSF69000">
    <property type="entry name" value="FAD-dependent thiol oxidase"/>
    <property type="match status" value="1"/>
</dbReference>
<evidence type="ECO:0000313" key="14">
    <source>
        <dbReference type="RefSeq" id="XP_019616512.1"/>
    </source>
</evidence>
<dbReference type="Pfam" id="PF04777">
    <property type="entry name" value="Evr1_Alr"/>
    <property type="match status" value="1"/>
</dbReference>
<dbReference type="RefSeq" id="XP_019616512.1">
    <property type="nucleotide sequence ID" value="XM_019760953.1"/>
</dbReference>
<dbReference type="OrthoDB" id="59470at2759"/>
<dbReference type="InterPro" id="IPR017905">
    <property type="entry name" value="ERV/ALR_sulphydryl_oxidase"/>
</dbReference>
<comment type="catalytic activity">
    <reaction evidence="9 10">
        <text>2 R'C(R)SH + O2 = R'C(R)S-S(R)CR' + H2O2</text>
        <dbReference type="Rhea" id="RHEA:17357"/>
        <dbReference type="ChEBI" id="CHEBI:15379"/>
        <dbReference type="ChEBI" id="CHEBI:16240"/>
        <dbReference type="ChEBI" id="CHEBI:16520"/>
        <dbReference type="ChEBI" id="CHEBI:17412"/>
        <dbReference type="EC" id="1.8.3.2"/>
    </reaction>
</comment>
<dbReference type="Gene3D" id="3.40.30.10">
    <property type="entry name" value="Glutaredoxin"/>
    <property type="match status" value="2"/>
</dbReference>
<dbReference type="Pfam" id="PF18371">
    <property type="entry name" value="FAD_SOX"/>
    <property type="match status" value="1"/>
</dbReference>
<dbReference type="Gene3D" id="1.20.120.1960">
    <property type="entry name" value="QSOX sulfhydryl oxidase domain"/>
    <property type="match status" value="1"/>
</dbReference>
<keyword evidence="5 10" id="KW-0274">FAD</keyword>
<comment type="function">
    <text evidence="10">Catalyzes the oxidation of sulfhydryl groups in peptide and protein thiols to disulfides with the reduction of oxygen to hydrogen peroxide.</text>
</comment>
<dbReference type="GeneID" id="109464032"/>
<dbReference type="FunFam" id="3.40.30.10:FF:000073">
    <property type="entry name" value="Sulfhydryl oxidase"/>
    <property type="match status" value="1"/>
</dbReference>
<keyword evidence="7" id="KW-1015">Disulfide bond</keyword>
<keyword evidence="10" id="KW-0472">Membrane</keyword>
<keyword evidence="10" id="KW-0812">Transmembrane</keyword>
<keyword evidence="3 10" id="KW-0285">Flavoprotein</keyword>
<dbReference type="GO" id="GO:0006457">
    <property type="term" value="P:protein folding"/>
    <property type="evidence" value="ECO:0007669"/>
    <property type="project" value="TreeGrafter"/>
</dbReference>
<dbReference type="GO" id="GO:0000139">
    <property type="term" value="C:Golgi membrane"/>
    <property type="evidence" value="ECO:0007669"/>
    <property type="project" value="TreeGrafter"/>
</dbReference>
<dbReference type="FunFam" id="3.40.30.10:FF:000080">
    <property type="entry name" value="Sulfhydryl oxidase"/>
    <property type="match status" value="1"/>
</dbReference>
<proteinExistence type="inferred from homology"/>
<dbReference type="FunFam" id="1.20.120.1960:FF:000001">
    <property type="entry name" value="Sulfhydryl oxidase"/>
    <property type="match status" value="1"/>
</dbReference>
<dbReference type="FunFam" id="1.20.120.310:FF:000001">
    <property type="entry name" value="Sulfhydryl oxidase"/>
    <property type="match status" value="1"/>
</dbReference>
<dbReference type="GO" id="GO:0016971">
    <property type="term" value="F:flavin-dependent sulfhydryl oxidase activity"/>
    <property type="evidence" value="ECO:0007669"/>
    <property type="project" value="InterPro"/>
</dbReference>
<dbReference type="GO" id="GO:0003756">
    <property type="term" value="F:protein disulfide isomerase activity"/>
    <property type="evidence" value="ECO:0007669"/>
    <property type="project" value="TreeGrafter"/>
</dbReference>
<dbReference type="GO" id="GO:0005615">
    <property type="term" value="C:extracellular space"/>
    <property type="evidence" value="ECO:0007669"/>
    <property type="project" value="TreeGrafter"/>
</dbReference>
<sequence>MAAAVNVFYFVSSVVCFFCLTIAELYSEEDAVVRLEAATLNRTIYNVPNLFIVEFYSSWCGHCINFAPTWKALARDTEDWAEVIQLAALDCADSKNLPTCRQYDIKGYPTIKVFQPFTQNTSNIGKPLKGSRASDKLVHAMVDEIEHQSQLNKPQHWPDLQPSHSSEVLEFFQRWKNVEYLALVFEGNDSYVGRQVILDMAKYNNIMVRRVLKNEELLMKKFAVEAIPSLYVMYRNGSAIQLARGGETRFDFRLALKKLPNLDRTQRQEDQLILHPPVPVPVQETTTVARIPTMASVNRSAVHMTDLLSALTYSFKQEIAGRQVLEGQTLQAVKDFVHVLAKYFPGPPGVSTFLHNINTRLQQIKAKMTYKEWAQMLDEQEAVSALLGEVRWVECRGSQPHGRGYSCSLWLLFHTLTVQQAAHTDGTQNPLGVLLAMRGYITTLFGCQECGKNFQKEAISMETEVATPEDAILWLWRTHNRVNRRLHGDLSEDPQFPKVQFPPPSLCPSCHLPSQKDSEPVWDETQVLQFLKRRYGSENAIYDHPSPQGKDLVPHFHVQPSAVQQSDSEELHKQTSQDRLVGLHVKDLQGRLQRRHDPNFGVKIEKLAGKENGLNASSWGFSNLDISMCVMLYVLSSGLVVGLYVMFIVKRRRRRRTPLV</sequence>
<evidence type="ECO:0000256" key="7">
    <source>
        <dbReference type="ARBA" id="ARBA00023157"/>
    </source>
</evidence>
<keyword evidence="10" id="KW-1133">Transmembrane helix</keyword>
<keyword evidence="8" id="KW-0325">Glycoprotein</keyword>
<protein>
    <recommendedName>
        <fullName evidence="10">Sulfhydryl oxidase</fullName>
        <ecNumber evidence="10">1.8.3.2</ecNumber>
    </recommendedName>
</protein>
<dbReference type="InterPro" id="IPR042568">
    <property type="entry name" value="QSOX_FAD-bd_sf"/>
</dbReference>
<organism evidence="13 14">
    <name type="scientific">Branchiostoma belcheri</name>
    <name type="common">Amphioxus</name>
    <dbReference type="NCBI Taxonomy" id="7741"/>
    <lineage>
        <taxon>Eukaryota</taxon>
        <taxon>Metazoa</taxon>
        <taxon>Chordata</taxon>
        <taxon>Cephalochordata</taxon>
        <taxon>Leptocardii</taxon>
        <taxon>Amphioxiformes</taxon>
        <taxon>Branchiostomatidae</taxon>
        <taxon>Branchiostoma</taxon>
    </lineage>
</organism>
<dbReference type="PROSITE" id="PS51324">
    <property type="entry name" value="ERV_ALR"/>
    <property type="match status" value="1"/>
</dbReference>
<dbReference type="EC" id="1.8.3.2" evidence="10"/>
<gene>
    <name evidence="14" type="primary">LOC109464032</name>
</gene>
<reference evidence="14" key="1">
    <citation type="submission" date="2025-08" db="UniProtKB">
        <authorList>
            <consortium name="RefSeq"/>
        </authorList>
    </citation>
    <scope>IDENTIFICATION</scope>
    <source>
        <tissue evidence="14">Gonad</tissue>
    </source>
</reference>
<feature type="domain" description="ERV/ALR sulfhydryl oxidase" evidence="11">
    <location>
        <begin position="398"/>
        <end position="500"/>
    </location>
</feature>
<name>A0A6P4YCM9_BRABE</name>
<evidence type="ECO:0000256" key="10">
    <source>
        <dbReference type="RuleBase" id="RU371123"/>
    </source>
</evidence>
<evidence type="ECO:0000256" key="1">
    <source>
        <dbReference type="ARBA" id="ARBA00001974"/>
    </source>
</evidence>
<dbReference type="AlphaFoldDB" id="A0A6P4YCM9"/>
<evidence type="ECO:0000259" key="12">
    <source>
        <dbReference type="PROSITE" id="PS51352"/>
    </source>
</evidence>
<evidence type="ECO:0000256" key="9">
    <source>
        <dbReference type="ARBA" id="ARBA00048864"/>
    </source>
</evidence>
<keyword evidence="13" id="KW-1185">Reference proteome</keyword>
<keyword evidence="4" id="KW-0732">Signal</keyword>
<dbReference type="InterPro" id="IPR039798">
    <property type="entry name" value="Sulfhydryl_oxidase"/>
</dbReference>
<dbReference type="PROSITE" id="PS51352">
    <property type="entry name" value="THIOREDOXIN_2"/>
    <property type="match status" value="1"/>
</dbReference>
<feature type="transmembrane region" description="Helical" evidence="10">
    <location>
        <begin position="630"/>
        <end position="649"/>
    </location>
</feature>
<dbReference type="Gene3D" id="1.20.120.310">
    <property type="entry name" value="ERV/ALR sulfhydryl oxidase domain"/>
    <property type="match status" value="1"/>
</dbReference>
<keyword evidence="6 10" id="KW-0560">Oxidoreductase</keyword>
<feature type="domain" description="Thioredoxin" evidence="12">
    <location>
        <begin position="26"/>
        <end position="147"/>
    </location>
</feature>
<evidence type="ECO:0000256" key="4">
    <source>
        <dbReference type="ARBA" id="ARBA00022729"/>
    </source>
</evidence>
<dbReference type="SUPFAM" id="SSF52833">
    <property type="entry name" value="Thioredoxin-like"/>
    <property type="match status" value="1"/>
</dbReference>
<dbReference type="KEGG" id="bbel:109464032"/>
<dbReference type="PANTHER" id="PTHR22897">
    <property type="entry name" value="QUIESCIN Q6-RELATED SULFHYDRYL OXIDASE"/>
    <property type="match status" value="1"/>
</dbReference>